<evidence type="ECO:0000313" key="2">
    <source>
        <dbReference type="EMBL" id="GEM40073.1"/>
    </source>
</evidence>
<protein>
    <submittedName>
        <fullName evidence="2">Uncharacterized protein</fullName>
    </submittedName>
</protein>
<gene>
    <name evidence="2" type="ORF">NN4_45920</name>
</gene>
<feature type="region of interest" description="Disordered" evidence="1">
    <location>
        <begin position="63"/>
        <end position="84"/>
    </location>
</feature>
<reference evidence="2 3" key="1">
    <citation type="submission" date="2019-07" db="EMBL/GenBank/DDBJ databases">
        <title>Whole genome shotgun sequence of Nocardia ninae NBRC 108245.</title>
        <authorList>
            <person name="Hosoyama A."/>
            <person name="Uohara A."/>
            <person name="Ohji S."/>
            <person name="Ichikawa N."/>
        </authorList>
    </citation>
    <scope>NUCLEOTIDE SEQUENCE [LARGE SCALE GENOMIC DNA]</scope>
    <source>
        <strain evidence="2 3">NBRC 108245</strain>
    </source>
</reference>
<proteinExistence type="predicted"/>
<comment type="caution">
    <text evidence="2">The sequence shown here is derived from an EMBL/GenBank/DDBJ whole genome shotgun (WGS) entry which is preliminary data.</text>
</comment>
<dbReference type="EMBL" id="BJXA01000032">
    <property type="protein sequence ID" value="GEM40073.1"/>
    <property type="molecule type" value="Genomic_DNA"/>
</dbReference>
<dbReference type="Proteomes" id="UP000321424">
    <property type="component" value="Unassembled WGS sequence"/>
</dbReference>
<keyword evidence="3" id="KW-1185">Reference proteome</keyword>
<sequence>MSVGIFEVLRRRVTIEAARAGYGIRRRNTPPYGWELFSANEHESVVSGAALVHLERWLADRRANTSNGTSNGNGGDGDTPVLRLASTDRPWAGSEEYEQARAEFRGAATVWEEAGEPQSGPILEQLAAARERYLCATRPEAVNSEVHVGTTTTGKHGFTAPPCVSDPN</sequence>
<dbReference type="AlphaFoldDB" id="A0A511MHB2"/>
<name>A0A511MHB2_9NOCA</name>
<accession>A0A511MHB2</accession>
<evidence type="ECO:0000313" key="3">
    <source>
        <dbReference type="Proteomes" id="UP000321424"/>
    </source>
</evidence>
<evidence type="ECO:0000256" key="1">
    <source>
        <dbReference type="SAM" id="MobiDB-lite"/>
    </source>
</evidence>
<organism evidence="2 3">
    <name type="scientific">Nocardia ninae NBRC 108245</name>
    <dbReference type="NCBI Taxonomy" id="1210091"/>
    <lineage>
        <taxon>Bacteria</taxon>
        <taxon>Bacillati</taxon>
        <taxon>Actinomycetota</taxon>
        <taxon>Actinomycetes</taxon>
        <taxon>Mycobacteriales</taxon>
        <taxon>Nocardiaceae</taxon>
        <taxon>Nocardia</taxon>
    </lineage>
</organism>